<evidence type="ECO:0000313" key="8">
    <source>
        <dbReference type="EMBL" id="HIV03185.1"/>
    </source>
</evidence>
<feature type="binding site" evidence="6">
    <location>
        <position position="285"/>
    </location>
    <ligand>
        <name>Mn(2+)</name>
        <dbReference type="ChEBI" id="CHEBI:29035"/>
    </ligand>
</feature>
<evidence type="ECO:0000313" key="9">
    <source>
        <dbReference type="Proteomes" id="UP000886743"/>
    </source>
</evidence>
<feature type="binding site" evidence="6">
    <location>
        <position position="253"/>
    </location>
    <ligand>
        <name>Mn(2+)</name>
        <dbReference type="ChEBI" id="CHEBI:29035"/>
    </ligand>
</feature>
<comment type="caution">
    <text evidence="8">The sequence shown here is derived from an EMBL/GenBank/DDBJ whole genome shotgun (WGS) entry which is preliminary data.</text>
</comment>
<dbReference type="HAMAP" id="MF_00541">
    <property type="entry name" value="RhaA"/>
    <property type="match status" value="1"/>
</dbReference>
<keyword evidence="2 6" id="KW-0479">Metal-binding</keyword>
<accession>A0A9D1NHV9</accession>
<dbReference type="NCBIfam" id="TIGR01748">
    <property type="entry name" value="rhaA"/>
    <property type="match status" value="1"/>
</dbReference>
<feature type="binding site" evidence="6">
    <location>
        <position position="287"/>
    </location>
    <ligand>
        <name>Mn(2+)</name>
        <dbReference type="ChEBI" id="CHEBI:29035"/>
    </ligand>
</feature>
<dbReference type="InterPro" id="IPR050337">
    <property type="entry name" value="L-rhamnose_isomerase"/>
</dbReference>
<dbReference type="Proteomes" id="UP000886743">
    <property type="component" value="Unassembled WGS sequence"/>
</dbReference>
<keyword evidence="4 6" id="KW-0413">Isomerase</keyword>
<dbReference type="EMBL" id="DVOF01000187">
    <property type="protein sequence ID" value="HIV03185.1"/>
    <property type="molecule type" value="Genomic_DNA"/>
</dbReference>
<evidence type="ECO:0000256" key="5">
    <source>
        <dbReference type="ARBA" id="ARBA00023308"/>
    </source>
</evidence>
<comment type="catalytic activity">
    <reaction evidence="6">
        <text>L-rhamnopyranose = L-rhamnulose</text>
        <dbReference type="Rhea" id="RHEA:23160"/>
        <dbReference type="ChEBI" id="CHEBI:17897"/>
        <dbReference type="ChEBI" id="CHEBI:62346"/>
        <dbReference type="EC" id="5.3.1.14"/>
    </reaction>
</comment>
<dbReference type="PANTHER" id="PTHR30268">
    <property type="entry name" value="L-RHAMNOSE ISOMERASE"/>
    <property type="match status" value="1"/>
</dbReference>
<dbReference type="GO" id="GO:0019301">
    <property type="term" value="P:rhamnose catabolic process"/>
    <property type="evidence" value="ECO:0007669"/>
    <property type="project" value="UniProtKB-UniRule"/>
</dbReference>
<evidence type="ECO:0000256" key="3">
    <source>
        <dbReference type="ARBA" id="ARBA00023211"/>
    </source>
</evidence>
<dbReference type="AlphaFoldDB" id="A0A9D1NHV9"/>
<dbReference type="Gene3D" id="3.20.20.150">
    <property type="entry name" value="Divalent-metal-dependent TIM barrel enzymes"/>
    <property type="match status" value="1"/>
</dbReference>
<reference evidence="8" key="2">
    <citation type="journal article" date="2021" name="PeerJ">
        <title>Extensive microbial diversity within the chicken gut microbiome revealed by metagenomics and culture.</title>
        <authorList>
            <person name="Gilroy R."/>
            <person name="Ravi A."/>
            <person name="Getino M."/>
            <person name="Pursley I."/>
            <person name="Horton D.L."/>
            <person name="Alikhan N.F."/>
            <person name="Baker D."/>
            <person name="Gharbi K."/>
            <person name="Hall N."/>
            <person name="Watson M."/>
            <person name="Adriaenssens E.M."/>
            <person name="Foster-Nyarko E."/>
            <person name="Jarju S."/>
            <person name="Secka A."/>
            <person name="Antonio M."/>
            <person name="Oren A."/>
            <person name="Chaudhuri R.R."/>
            <person name="La Ragione R."/>
            <person name="Hildebrand F."/>
            <person name="Pallen M.J."/>
        </authorList>
    </citation>
    <scope>NUCLEOTIDE SEQUENCE</scope>
    <source>
        <strain evidence="8">4920</strain>
    </source>
</reference>
<dbReference type="GO" id="GO:0008740">
    <property type="term" value="F:L-rhamnose isomerase activity"/>
    <property type="evidence" value="ECO:0007669"/>
    <property type="project" value="UniProtKB-UniRule"/>
</dbReference>
<keyword evidence="1 6" id="KW-0963">Cytoplasm</keyword>
<name>A0A9D1NHV9_9FIRM</name>
<dbReference type="PANTHER" id="PTHR30268:SF0">
    <property type="entry name" value="L-RHAMNOSE ISOMERASE"/>
    <property type="match status" value="1"/>
</dbReference>
<keyword evidence="5 6" id="KW-0684">Rhamnose metabolism</keyword>
<evidence type="ECO:0000256" key="2">
    <source>
        <dbReference type="ARBA" id="ARBA00022723"/>
    </source>
</evidence>
<gene>
    <name evidence="6" type="primary">rhaA</name>
    <name evidence="8" type="ORF">IAC74_06380</name>
</gene>
<dbReference type="Pfam" id="PF06134">
    <property type="entry name" value="RhaA"/>
    <property type="match status" value="1"/>
</dbReference>
<proteinExistence type="inferred from homology"/>
<dbReference type="InterPro" id="IPR036237">
    <property type="entry name" value="Xyl_isomerase-like_sf"/>
</dbReference>
<dbReference type="SUPFAM" id="SSF51658">
    <property type="entry name" value="Xylose isomerase-like"/>
    <property type="match status" value="1"/>
</dbReference>
<dbReference type="GO" id="GO:0005737">
    <property type="term" value="C:cytoplasm"/>
    <property type="evidence" value="ECO:0007669"/>
    <property type="project" value="UniProtKB-SubCell"/>
</dbReference>
<keyword evidence="3 6" id="KW-0464">Manganese</keyword>
<dbReference type="NCBIfam" id="NF002203">
    <property type="entry name" value="PRK01076.1"/>
    <property type="match status" value="1"/>
</dbReference>
<comment type="subcellular location">
    <subcellularLocation>
        <location evidence="6">Cytoplasm</location>
    </subcellularLocation>
</comment>
<comment type="function">
    <text evidence="6">Catalyzes the interconversion of L-rhamnose and L-rhamnulose.</text>
</comment>
<evidence type="ECO:0000256" key="6">
    <source>
        <dbReference type="HAMAP-Rule" id="MF_00541"/>
    </source>
</evidence>
<comment type="pathway">
    <text evidence="6">Carbohydrate degradation; L-rhamnose degradation; glycerone phosphate from L-rhamnose: step 1/3.</text>
</comment>
<evidence type="ECO:0000256" key="4">
    <source>
        <dbReference type="ARBA" id="ARBA00023235"/>
    </source>
</evidence>
<evidence type="ECO:0000256" key="7">
    <source>
        <dbReference type="NCBIfam" id="TIGR01748"/>
    </source>
</evidence>
<reference evidence="8" key="1">
    <citation type="submission" date="2020-10" db="EMBL/GenBank/DDBJ databases">
        <authorList>
            <person name="Gilroy R."/>
        </authorList>
    </citation>
    <scope>NUCLEOTIDE SEQUENCE</scope>
    <source>
        <strain evidence="8">4920</strain>
    </source>
</reference>
<sequence>MYEIAKQRYAELGVDTEQAIEKLGKIPISIHCWQGDDIDGFEVNASALSGGIATTGNYPGKAQTPEQLRADIKKMLSFIAGKHRLSLHAIYAETDGKAVERNALRPEHFENWVAFAKEEGLGLDFNPTLFSHPKADGLTLSSLDDGIRNYWVEHCIACREIADYMGRELKTTAVTNVWIPDGMKDIPADRYIYRRKLEDSLDKIFEKKTEHNLDAVESKVFGIGAESYTVGSHEFYMGYAVKHQTLLTLDTGHYHPTEYVSDKITGVIDFVPGILLHTSRPVRWDSDHVVILDEELQRLMAELCRHDLFDKVHIGLDFFDASINRVAAWVIGIRNTQKALLMGLLEPVNALFEAEYSGDYTKRLALMEELKAMPWGVVWDEFLERNGVASGFGWLDEVKQYEKDVLSKR</sequence>
<protein>
    <recommendedName>
        <fullName evidence="6 7">L-rhamnose isomerase</fullName>
        <ecNumber evidence="6 7">5.3.1.14</ecNumber>
    </recommendedName>
</protein>
<dbReference type="GO" id="GO:0030145">
    <property type="term" value="F:manganese ion binding"/>
    <property type="evidence" value="ECO:0007669"/>
    <property type="project" value="UniProtKB-UniRule"/>
</dbReference>
<organism evidence="8 9">
    <name type="scientific">Candidatus Aphodoplasma excrementigallinarum</name>
    <dbReference type="NCBI Taxonomy" id="2840673"/>
    <lineage>
        <taxon>Bacteria</taxon>
        <taxon>Bacillati</taxon>
        <taxon>Bacillota</taxon>
        <taxon>Clostridia</taxon>
        <taxon>Eubacteriales</taxon>
        <taxon>Candidatus Aphodoplasma</taxon>
    </lineage>
</organism>
<dbReference type="GO" id="GO:0019324">
    <property type="term" value="P:L-lyxose metabolic process"/>
    <property type="evidence" value="ECO:0007669"/>
    <property type="project" value="TreeGrafter"/>
</dbReference>
<comment type="cofactor">
    <cofactor evidence="6">
        <name>Mn(2+)</name>
        <dbReference type="ChEBI" id="CHEBI:29035"/>
    </cofactor>
    <text evidence="6">Binds 1 Mn(2+) ion per subunit.</text>
</comment>
<comment type="similarity">
    <text evidence="6">Belongs to the rhamnose isomerase family.</text>
</comment>
<dbReference type="EC" id="5.3.1.14" evidence="6 7"/>
<dbReference type="InterPro" id="IPR009308">
    <property type="entry name" value="Rhamnose_isomerase"/>
</dbReference>
<evidence type="ECO:0000256" key="1">
    <source>
        <dbReference type="ARBA" id="ARBA00022490"/>
    </source>
</evidence>